<dbReference type="GO" id="GO:0005509">
    <property type="term" value="F:calcium ion binding"/>
    <property type="evidence" value="ECO:0007669"/>
    <property type="project" value="InterPro"/>
</dbReference>
<organism evidence="3 4">
    <name type="scientific">Ramlibacter monticola</name>
    <dbReference type="NCBI Taxonomy" id="1926872"/>
    <lineage>
        <taxon>Bacteria</taxon>
        <taxon>Pseudomonadati</taxon>
        <taxon>Pseudomonadota</taxon>
        <taxon>Betaproteobacteria</taxon>
        <taxon>Burkholderiales</taxon>
        <taxon>Comamonadaceae</taxon>
        <taxon>Ramlibacter</taxon>
    </lineage>
</organism>
<feature type="domain" description="EF-hand" evidence="2">
    <location>
        <begin position="181"/>
        <end position="211"/>
    </location>
</feature>
<protein>
    <recommendedName>
        <fullName evidence="2">EF-hand domain-containing protein</fullName>
    </recommendedName>
</protein>
<dbReference type="SUPFAM" id="SSF47473">
    <property type="entry name" value="EF-hand"/>
    <property type="match status" value="1"/>
</dbReference>
<dbReference type="Proteomes" id="UP000599109">
    <property type="component" value="Unassembled WGS sequence"/>
</dbReference>
<evidence type="ECO:0000313" key="4">
    <source>
        <dbReference type="Proteomes" id="UP000599109"/>
    </source>
</evidence>
<reference evidence="3 4" key="1">
    <citation type="journal article" date="2017" name="Int. J. Syst. Evol. Microbiol.">
        <title>Ramlibacter monticola sp. nov., isolated from forest soil.</title>
        <authorList>
            <person name="Chaudhary D.K."/>
            <person name="Kim J."/>
        </authorList>
    </citation>
    <scope>NUCLEOTIDE SEQUENCE [LARGE SCALE GENOMIC DNA]</scope>
    <source>
        <strain evidence="3 4">KACC 19175</strain>
    </source>
</reference>
<comment type="caution">
    <text evidence="3">The sequence shown here is derived from an EMBL/GenBank/DDBJ whole genome shotgun (WGS) entry which is preliminary data.</text>
</comment>
<evidence type="ECO:0000256" key="1">
    <source>
        <dbReference type="SAM" id="SignalP"/>
    </source>
</evidence>
<dbReference type="Gene3D" id="1.10.238.10">
    <property type="entry name" value="EF-hand"/>
    <property type="match status" value="1"/>
</dbReference>
<feature type="signal peptide" evidence="1">
    <location>
        <begin position="1"/>
        <end position="22"/>
    </location>
</feature>
<dbReference type="AlphaFoldDB" id="A0A936YZ81"/>
<evidence type="ECO:0000259" key="2">
    <source>
        <dbReference type="PROSITE" id="PS50222"/>
    </source>
</evidence>
<dbReference type="PROSITE" id="PS50222">
    <property type="entry name" value="EF_HAND_2"/>
    <property type="match status" value="1"/>
</dbReference>
<dbReference type="EMBL" id="JAEQNE010000003">
    <property type="protein sequence ID" value="MBL0392195.1"/>
    <property type="molecule type" value="Genomic_DNA"/>
</dbReference>
<proteinExistence type="predicted"/>
<gene>
    <name evidence="3" type="ORF">JJ685_13735</name>
</gene>
<dbReference type="RefSeq" id="WP_201674836.1">
    <property type="nucleotide sequence ID" value="NZ_JAEQNE010000003.1"/>
</dbReference>
<dbReference type="InterPro" id="IPR011992">
    <property type="entry name" value="EF-hand-dom_pair"/>
</dbReference>
<name>A0A936YZ81_9BURK</name>
<keyword evidence="1" id="KW-0732">Signal</keyword>
<feature type="chain" id="PRO_5037165475" description="EF-hand domain-containing protein" evidence="1">
    <location>
        <begin position="23"/>
        <end position="211"/>
    </location>
</feature>
<sequence length="211" mass="21346">MPAFSRLAAVLFACVAASAAQAQLQRAPAKVQAVPNPKPSAAARVAQTAPNPTGLMSRFPAGISSGSGAAVSTDPVAASTTPIPATGSSIASTTLIPTELPPAELLPTTPLPGTTIVTPGVTTPTTQAVATNVLGAGAGATVRGPGQAVGGAGGFSATDQARSWFFADANHDGDLTRAEFMRLSIATMSFEEMDRNYDGVVSRFEYEDSLR</sequence>
<accession>A0A936YZ81</accession>
<dbReference type="InterPro" id="IPR002048">
    <property type="entry name" value="EF_hand_dom"/>
</dbReference>
<evidence type="ECO:0000313" key="3">
    <source>
        <dbReference type="EMBL" id="MBL0392195.1"/>
    </source>
</evidence>
<dbReference type="Pfam" id="PF13202">
    <property type="entry name" value="EF-hand_5"/>
    <property type="match status" value="2"/>
</dbReference>
<keyword evidence="4" id="KW-1185">Reference proteome</keyword>